<reference evidence="3" key="2">
    <citation type="submission" date="2020-09" db="EMBL/GenBank/DDBJ databases">
        <authorList>
            <person name="Sun Q."/>
            <person name="Ohkuma M."/>
        </authorList>
    </citation>
    <scope>NUCLEOTIDE SEQUENCE</scope>
    <source>
        <strain evidence="3">JCM 19831</strain>
    </source>
</reference>
<evidence type="ECO:0000259" key="2">
    <source>
        <dbReference type="PROSITE" id="PS51464"/>
    </source>
</evidence>
<dbReference type="InterPro" id="IPR017552">
    <property type="entry name" value="PHI/rmpB"/>
</dbReference>
<feature type="domain" description="SIS" evidence="2">
    <location>
        <begin position="30"/>
        <end position="166"/>
    </location>
</feature>
<name>A0A917UG04_9ACTN</name>
<reference evidence="3" key="1">
    <citation type="journal article" date="2014" name="Int. J. Syst. Evol. Microbiol.">
        <title>Complete genome sequence of Corynebacterium casei LMG S-19264T (=DSM 44701T), isolated from a smear-ripened cheese.</title>
        <authorList>
            <consortium name="US DOE Joint Genome Institute (JGI-PGF)"/>
            <person name="Walter F."/>
            <person name="Albersmeier A."/>
            <person name="Kalinowski J."/>
            <person name="Ruckert C."/>
        </authorList>
    </citation>
    <scope>NUCLEOTIDE SEQUENCE</scope>
    <source>
        <strain evidence="3">JCM 19831</strain>
    </source>
</reference>
<dbReference type="AlphaFoldDB" id="A0A917UG04"/>
<evidence type="ECO:0000313" key="4">
    <source>
        <dbReference type="Proteomes" id="UP000642070"/>
    </source>
</evidence>
<evidence type="ECO:0000256" key="1">
    <source>
        <dbReference type="ARBA" id="ARBA00009235"/>
    </source>
</evidence>
<dbReference type="RefSeq" id="WP_190257160.1">
    <property type="nucleotide sequence ID" value="NZ_BMPI01000090.1"/>
</dbReference>
<dbReference type="GO" id="GO:0097367">
    <property type="term" value="F:carbohydrate derivative binding"/>
    <property type="evidence" value="ECO:0007669"/>
    <property type="project" value="InterPro"/>
</dbReference>
<dbReference type="Pfam" id="PF01380">
    <property type="entry name" value="SIS"/>
    <property type="match status" value="1"/>
</dbReference>
<comment type="caution">
    <text evidence="3">The sequence shown here is derived from an EMBL/GenBank/DDBJ whole genome shotgun (WGS) entry which is preliminary data.</text>
</comment>
<dbReference type="EMBL" id="BMPI01000090">
    <property type="protein sequence ID" value="GGM82580.1"/>
    <property type="molecule type" value="Genomic_DNA"/>
</dbReference>
<protein>
    <submittedName>
        <fullName evidence="3">6-phospho 3-hexuloisomerase</fullName>
    </submittedName>
</protein>
<dbReference type="PROSITE" id="PS51464">
    <property type="entry name" value="SIS"/>
    <property type="match status" value="1"/>
</dbReference>
<keyword evidence="4" id="KW-1185">Reference proteome</keyword>
<comment type="similarity">
    <text evidence="1">Belongs to the SIS family. PHI subfamily.</text>
</comment>
<dbReference type="GO" id="GO:1901135">
    <property type="term" value="P:carbohydrate derivative metabolic process"/>
    <property type="evidence" value="ECO:0007669"/>
    <property type="project" value="InterPro"/>
</dbReference>
<sequence length="179" mass="18737">MSTSVDSPWLAVRDEITGVLSAVSPAQMAAAKAMLADRHRRWFCSGQGRSGLVAQMAAMRLMHVGFDAHAVGEATAPSISRGDGLVMISNSGETPVTLHFARLAAGFGAQVLALTSRPTSTLAGLANTVIHVQTTETGQFGGSLFELSALLLLDALILELTGNDTDAHATMRARHANLQ</sequence>
<dbReference type="InterPro" id="IPR046348">
    <property type="entry name" value="SIS_dom_sf"/>
</dbReference>
<dbReference type="SUPFAM" id="SSF53697">
    <property type="entry name" value="SIS domain"/>
    <property type="match status" value="1"/>
</dbReference>
<dbReference type="Gene3D" id="3.40.50.10490">
    <property type="entry name" value="Glucose-6-phosphate isomerase like protein, domain 1"/>
    <property type="match status" value="1"/>
</dbReference>
<dbReference type="GO" id="GO:0016853">
    <property type="term" value="F:isomerase activity"/>
    <property type="evidence" value="ECO:0007669"/>
    <property type="project" value="InterPro"/>
</dbReference>
<dbReference type="PANTHER" id="PTHR43443:SF1">
    <property type="entry name" value="3-HEXULOSE-6-PHOSPHATE ISOMERASE"/>
    <property type="match status" value="1"/>
</dbReference>
<dbReference type="Proteomes" id="UP000642070">
    <property type="component" value="Unassembled WGS sequence"/>
</dbReference>
<accession>A0A917UG04</accession>
<dbReference type="PANTHER" id="PTHR43443">
    <property type="entry name" value="3-HEXULOSE-6-PHOSPHATE ISOMERASE"/>
    <property type="match status" value="1"/>
</dbReference>
<evidence type="ECO:0000313" key="3">
    <source>
        <dbReference type="EMBL" id="GGM82580.1"/>
    </source>
</evidence>
<organism evidence="3 4">
    <name type="scientific">Dactylosporangium sucinum</name>
    <dbReference type="NCBI Taxonomy" id="1424081"/>
    <lineage>
        <taxon>Bacteria</taxon>
        <taxon>Bacillati</taxon>
        <taxon>Actinomycetota</taxon>
        <taxon>Actinomycetes</taxon>
        <taxon>Micromonosporales</taxon>
        <taxon>Micromonosporaceae</taxon>
        <taxon>Dactylosporangium</taxon>
    </lineage>
</organism>
<gene>
    <name evidence="3" type="ORF">GCM10007977_100080</name>
</gene>
<dbReference type="InterPro" id="IPR001347">
    <property type="entry name" value="SIS_dom"/>
</dbReference>
<proteinExistence type="inferred from homology"/>